<evidence type="ECO:0000313" key="2">
    <source>
        <dbReference type="Proteomes" id="UP000663823"/>
    </source>
</evidence>
<feature type="non-terminal residue" evidence="1">
    <location>
        <position position="1"/>
    </location>
</feature>
<evidence type="ECO:0000313" key="1">
    <source>
        <dbReference type="EMBL" id="CAF4340706.1"/>
    </source>
</evidence>
<name>A0A820KEV0_9BILA</name>
<sequence length="63" mass="7728">FYIILLWRYLNYLFNEQEAIKSMEIIITKILHFQNLMNVMEENIRQVDCNTLNQLMQSLFQLT</sequence>
<dbReference type="EMBL" id="CAJOAX010060311">
    <property type="protein sequence ID" value="CAF4340706.1"/>
    <property type="molecule type" value="Genomic_DNA"/>
</dbReference>
<proteinExistence type="predicted"/>
<reference evidence="1" key="1">
    <citation type="submission" date="2021-02" db="EMBL/GenBank/DDBJ databases">
        <authorList>
            <person name="Nowell W R."/>
        </authorList>
    </citation>
    <scope>NUCLEOTIDE SEQUENCE</scope>
</reference>
<dbReference type="Proteomes" id="UP000663823">
    <property type="component" value="Unassembled WGS sequence"/>
</dbReference>
<organism evidence="1 2">
    <name type="scientific">Rotaria sordida</name>
    <dbReference type="NCBI Taxonomy" id="392033"/>
    <lineage>
        <taxon>Eukaryota</taxon>
        <taxon>Metazoa</taxon>
        <taxon>Spiralia</taxon>
        <taxon>Gnathifera</taxon>
        <taxon>Rotifera</taxon>
        <taxon>Eurotatoria</taxon>
        <taxon>Bdelloidea</taxon>
        <taxon>Philodinida</taxon>
        <taxon>Philodinidae</taxon>
        <taxon>Rotaria</taxon>
    </lineage>
</organism>
<protein>
    <submittedName>
        <fullName evidence="1">Uncharacterized protein</fullName>
    </submittedName>
</protein>
<comment type="caution">
    <text evidence="1">The sequence shown here is derived from an EMBL/GenBank/DDBJ whole genome shotgun (WGS) entry which is preliminary data.</text>
</comment>
<accession>A0A820KEV0</accession>
<gene>
    <name evidence="1" type="ORF">OTI717_LOCUS43236</name>
</gene>
<dbReference type="AlphaFoldDB" id="A0A820KEV0"/>